<keyword evidence="6" id="KW-0865">Zymogen</keyword>
<comment type="similarity">
    <text evidence="1">Belongs to the peptidase S1 family.</text>
</comment>
<keyword evidence="7 9" id="KW-1015">Disulfide bond</keyword>
<evidence type="ECO:0000256" key="2">
    <source>
        <dbReference type="ARBA" id="ARBA00022670"/>
    </source>
</evidence>
<feature type="disulfide bond" evidence="9">
    <location>
        <begin position="329"/>
        <end position="356"/>
    </location>
</feature>
<evidence type="ECO:0000256" key="1">
    <source>
        <dbReference type="ARBA" id="ARBA00007664"/>
    </source>
</evidence>
<sequence length="381" mass="39379">MLPKKHRLVARMTATAMLAAGTAAAVALPATAETVTPQTEVTAEADPMLQAMQRDLGLTAQEAQQRLEQESVARTLDETLRAKLQDNFGGSYYDADTGTLVVGVTEASALDDVRAAGAKAKLVDASIDELNTAVDRLDRKESSAPESVTGWYVDVKNNSVVVTTAPGTAAQAEKFVAASGVDGDNVEIVESTEQPRTFMDVIGGNAYYMGNGGRCSVGFTVQGGFVTAGHCGTTGTSTSSPSGTFAGSSFPGNDYAFVRTGSGDTLRPWVNMYNGSARVVSGSSVAPVGSSICRSGSTTGWHCGQVQAFNQTVRYAEGTVTGLTRTNVCAEPGDSGGSFISGNQAQGMTSGGSGNCTFGGTTYFQPVNEVLSAYNLRLITG</sequence>
<dbReference type="PRINTS" id="PR00861">
    <property type="entry name" value="ALYTICPTASE"/>
</dbReference>
<feature type="chain" id="PRO_5032660176" evidence="10">
    <location>
        <begin position="33"/>
        <end position="381"/>
    </location>
</feature>
<evidence type="ECO:0000256" key="10">
    <source>
        <dbReference type="SAM" id="SignalP"/>
    </source>
</evidence>
<feature type="domain" description="Peptidase S1" evidence="11">
    <location>
        <begin position="217"/>
        <end position="371"/>
    </location>
</feature>
<feature type="disulfide bond" evidence="9">
    <location>
        <begin position="215"/>
        <end position="231"/>
    </location>
</feature>
<name>A0A837D5V0_9PSEU</name>
<gene>
    <name evidence="13" type="ORF">MINT15_34010</name>
</gene>
<feature type="active site" description="Charge relay system" evidence="8">
    <location>
        <position position="254"/>
    </location>
</feature>
<dbReference type="GO" id="GO:0004252">
    <property type="term" value="F:serine-type endopeptidase activity"/>
    <property type="evidence" value="ECO:0007669"/>
    <property type="project" value="InterPro"/>
</dbReference>
<dbReference type="GO" id="GO:0005576">
    <property type="term" value="C:extracellular region"/>
    <property type="evidence" value="ECO:0007669"/>
    <property type="project" value="InterPro"/>
</dbReference>
<evidence type="ECO:0000256" key="9">
    <source>
        <dbReference type="PIRSR" id="PIRSR001134-2"/>
    </source>
</evidence>
<evidence type="ECO:0000313" key="13">
    <source>
        <dbReference type="EMBL" id="KHF43199.1"/>
    </source>
</evidence>
<dbReference type="Pfam" id="PF02983">
    <property type="entry name" value="Pro_Al_protease"/>
    <property type="match status" value="1"/>
</dbReference>
<dbReference type="InterPro" id="IPR043504">
    <property type="entry name" value="Peptidase_S1_PA_chymotrypsin"/>
</dbReference>
<dbReference type="InterPro" id="IPR004236">
    <property type="entry name" value="Pept_S1_alpha_lytic"/>
</dbReference>
<feature type="domain" description="Peptidase S1A alpha-lytic prodomain" evidence="12">
    <location>
        <begin position="126"/>
        <end position="183"/>
    </location>
</feature>
<evidence type="ECO:0000256" key="3">
    <source>
        <dbReference type="ARBA" id="ARBA00022729"/>
    </source>
</evidence>
<dbReference type="OMA" id="EAYYINN"/>
<dbReference type="Pfam" id="PF00089">
    <property type="entry name" value="Trypsin"/>
    <property type="match status" value="1"/>
</dbReference>
<feature type="disulfide bond" evidence="9">
    <location>
        <begin position="293"/>
        <end position="303"/>
    </location>
</feature>
<dbReference type="Gene3D" id="3.30.300.50">
    <property type="match status" value="2"/>
</dbReference>
<feature type="active site" description="Charge relay system" evidence="8">
    <location>
        <position position="230"/>
    </location>
</feature>
<keyword evidence="3 10" id="KW-0732">Signal</keyword>
<evidence type="ECO:0000256" key="4">
    <source>
        <dbReference type="ARBA" id="ARBA00022801"/>
    </source>
</evidence>
<comment type="caution">
    <text evidence="13">The sequence shown here is derived from an EMBL/GenBank/DDBJ whole genome shotgun (WGS) entry which is preliminary data.</text>
</comment>
<dbReference type="OrthoDB" id="8781117at2"/>
<evidence type="ECO:0000313" key="14">
    <source>
        <dbReference type="Proteomes" id="UP000030848"/>
    </source>
</evidence>
<dbReference type="RefSeq" id="WP_015786283.1">
    <property type="nucleotide sequence ID" value="NZ_CALJZO010000064.1"/>
</dbReference>
<dbReference type="Gene3D" id="2.40.10.10">
    <property type="entry name" value="Trypsin-like serine proteases"/>
    <property type="match status" value="2"/>
</dbReference>
<dbReference type="Proteomes" id="UP000030848">
    <property type="component" value="Unassembled WGS sequence"/>
</dbReference>
<dbReference type="SUPFAM" id="SSF54806">
    <property type="entry name" value="Alpha-lytic protease prodomain"/>
    <property type="match status" value="1"/>
</dbReference>
<reference evidence="13 14" key="1">
    <citation type="submission" date="2014-10" db="EMBL/GenBank/DDBJ databases">
        <title>Genome sequence of Micropolyspora internatus JCM3315.</title>
        <authorList>
            <person name="Shin S.-K."/>
            <person name="Yi H."/>
        </authorList>
    </citation>
    <scope>NUCLEOTIDE SEQUENCE [LARGE SCALE GENOMIC DNA]</scope>
    <source>
        <strain evidence="13 14">JCM 3315</strain>
    </source>
</reference>
<dbReference type="InterPro" id="IPR001316">
    <property type="entry name" value="Pept_S1A_streptogrisin"/>
</dbReference>
<proteinExistence type="inferred from homology"/>
<dbReference type="InterPro" id="IPR037295">
    <property type="entry name" value="Alpha-lytic_protease_prodomain"/>
</dbReference>
<dbReference type="CDD" id="cd21112">
    <property type="entry name" value="alphaLP-like"/>
    <property type="match status" value="1"/>
</dbReference>
<keyword evidence="4" id="KW-0378">Hydrolase</keyword>
<dbReference type="SMR" id="A0A837D5V0"/>
<dbReference type="InterPro" id="IPR009003">
    <property type="entry name" value="Peptidase_S1_PA"/>
</dbReference>
<dbReference type="AlphaFoldDB" id="A0A837D5V0"/>
<dbReference type="InterPro" id="IPR001254">
    <property type="entry name" value="Trypsin_dom"/>
</dbReference>
<evidence type="ECO:0000256" key="5">
    <source>
        <dbReference type="ARBA" id="ARBA00022825"/>
    </source>
</evidence>
<evidence type="ECO:0000256" key="7">
    <source>
        <dbReference type="ARBA" id="ARBA00023157"/>
    </source>
</evidence>
<evidence type="ECO:0000256" key="8">
    <source>
        <dbReference type="PIRSR" id="PIRSR001134-1"/>
    </source>
</evidence>
<evidence type="ECO:0000259" key="12">
    <source>
        <dbReference type="Pfam" id="PF02983"/>
    </source>
</evidence>
<feature type="signal peptide" evidence="10">
    <location>
        <begin position="1"/>
        <end position="32"/>
    </location>
</feature>
<dbReference type="SUPFAM" id="SSF50494">
    <property type="entry name" value="Trypsin-like serine proteases"/>
    <property type="match status" value="1"/>
</dbReference>
<evidence type="ECO:0000259" key="11">
    <source>
        <dbReference type="Pfam" id="PF00089"/>
    </source>
</evidence>
<dbReference type="InterPro" id="IPR035070">
    <property type="entry name" value="Streptogrisin_prodomain"/>
</dbReference>
<dbReference type="GO" id="GO:0006508">
    <property type="term" value="P:proteolysis"/>
    <property type="evidence" value="ECO:0007669"/>
    <property type="project" value="UniProtKB-KW"/>
</dbReference>
<keyword evidence="5" id="KW-0720">Serine protease</keyword>
<keyword evidence="2 13" id="KW-0645">Protease</keyword>
<dbReference type="PIRSF" id="PIRSF001134">
    <property type="entry name" value="Streptogrisin"/>
    <property type="match status" value="1"/>
</dbReference>
<organism evidence="13 14">
    <name type="scientific">Saccharomonospora viridis</name>
    <dbReference type="NCBI Taxonomy" id="1852"/>
    <lineage>
        <taxon>Bacteria</taxon>
        <taxon>Bacillati</taxon>
        <taxon>Actinomycetota</taxon>
        <taxon>Actinomycetes</taxon>
        <taxon>Pseudonocardiales</taxon>
        <taxon>Pseudonocardiaceae</taxon>
        <taxon>Saccharomonospora</taxon>
    </lineage>
</organism>
<evidence type="ECO:0000256" key="6">
    <source>
        <dbReference type="ARBA" id="ARBA00023145"/>
    </source>
</evidence>
<feature type="active site" description="Charge relay system" evidence="8">
    <location>
        <position position="335"/>
    </location>
</feature>
<dbReference type="EMBL" id="JRZE01000006">
    <property type="protein sequence ID" value="KHF43199.1"/>
    <property type="molecule type" value="Genomic_DNA"/>
</dbReference>
<accession>A0A837D5V0</accession>
<protein>
    <submittedName>
        <fullName evidence="13">Serine protease</fullName>
    </submittedName>
</protein>